<feature type="transmembrane region" description="Helical" evidence="11">
    <location>
        <begin position="147"/>
        <end position="166"/>
    </location>
</feature>
<gene>
    <name evidence="12" type="ORF">SEMRO_439_G143280.1</name>
</gene>
<feature type="compositionally biased region" description="Polar residues" evidence="10">
    <location>
        <begin position="453"/>
        <end position="485"/>
    </location>
</feature>
<proteinExistence type="inferred from homology"/>
<dbReference type="CDD" id="cd02439">
    <property type="entry name" value="DMB-PRT_CobT"/>
    <property type="match status" value="1"/>
</dbReference>
<dbReference type="Gene3D" id="3.40.50.10210">
    <property type="match status" value="1"/>
</dbReference>
<evidence type="ECO:0000256" key="1">
    <source>
        <dbReference type="ARBA" id="ARBA00005049"/>
    </source>
</evidence>
<dbReference type="Pfam" id="PF02654">
    <property type="entry name" value="CobS"/>
    <property type="match status" value="1"/>
</dbReference>
<organism evidence="12 13">
    <name type="scientific">Seminavis robusta</name>
    <dbReference type="NCBI Taxonomy" id="568900"/>
    <lineage>
        <taxon>Eukaryota</taxon>
        <taxon>Sar</taxon>
        <taxon>Stramenopiles</taxon>
        <taxon>Ochrophyta</taxon>
        <taxon>Bacillariophyta</taxon>
        <taxon>Bacillariophyceae</taxon>
        <taxon>Bacillariophycidae</taxon>
        <taxon>Naviculales</taxon>
        <taxon>Naviculaceae</taxon>
        <taxon>Seminavis</taxon>
    </lineage>
</organism>
<evidence type="ECO:0000256" key="5">
    <source>
        <dbReference type="ARBA" id="ARBA00022573"/>
    </source>
</evidence>
<dbReference type="Proteomes" id="UP001153069">
    <property type="component" value="Unassembled WGS sequence"/>
</dbReference>
<keyword evidence="11" id="KW-0812">Transmembrane</keyword>
<evidence type="ECO:0000256" key="3">
    <source>
        <dbReference type="ARBA" id="ARBA00011991"/>
    </source>
</evidence>
<comment type="caution">
    <text evidence="12">The sequence shown here is derived from an EMBL/GenBank/DDBJ whole genome shotgun (WGS) entry which is preliminary data.</text>
</comment>
<keyword evidence="13" id="KW-1185">Reference proteome</keyword>
<evidence type="ECO:0000256" key="9">
    <source>
        <dbReference type="ARBA" id="ARBA00047340"/>
    </source>
</evidence>
<keyword evidence="11" id="KW-1133">Transmembrane helix</keyword>
<reference evidence="12" key="1">
    <citation type="submission" date="2020-06" db="EMBL/GenBank/DDBJ databases">
        <authorList>
            <consortium name="Plant Systems Biology data submission"/>
        </authorList>
    </citation>
    <scope>NUCLEOTIDE SEQUENCE</scope>
    <source>
        <strain evidence="12">D6</strain>
    </source>
</reference>
<dbReference type="InterPro" id="IPR023195">
    <property type="entry name" value="Nict_dMeBzImd_PRibTrfase_N"/>
</dbReference>
<dbReference type="EC" id="2.4.2.21" evidence="3"/>
<evidence type="ECO:0000256" key="2">
    <source>
        <dbReference type="ARBA" id="ARBA00007110"/>
    </source>
</evidence>
<dbReference type="GO" id="GO:0008939">
    <property type="term" value="F:nicotinate-nucleotide-dimethylbenzimidazole phosphoribosyltransferase activity"/>
    <property type="evidence" value="ECO:0007669"/>
    <property type="project" value="UniProtKB-EC"/>
</dbReference>
<feature type="transmembrane region" description="Helical" evidence="11">
    <location>
        <begin position="337"/>
        <end position="356"/>
    </location>
</feature>
<keyword evidence="6 12" id="KW-0328">Glycosyltransferase</keyword>
<evidence type="ECO:0000256" key="8">
    <source>
        <dbReference type="ARBA" id="ARBA00030686"/>
    </source>
</evidence>
<dbReference type="OrthoDB" id="2157177at2759"/>
<feature type="region of interest" description="Disordered" evidence="10">
    <location>
        <begin position="453"/>
        <end position="492"/>
    </location>
</feature>
<evidence type="ECO:0000256" key="11">
    <source>
        <dbReference type="SAM" id="Phobius"/>
    </source>
</evidence>
<dbReference type="PANTHER" id="PTHR43463:SF1">
    <property type="entry name" value="NICOTINATE-NUCLEOTIDE--DIMETHYLBENZIMIDAZOLE PHOSPHORIBOSYLTRANSFERASE"/>
    <property type="match status" value="1"/>
</dbReference>
<evidence type="ECO:0000256" key="4">
    <source>
        <dbReference type="ARBA" id="ARBA00015486"/>
    </source>
</evidence>
<dbReference type="GO" id="GO:0051073">
    <property type="term" value="F:adenosylcobinamide-GDP ribazoletransferase activity"/>
    <property type="evidence" value="ECO:0007669"/>
    <property type="project" value="InterPro"/>
</dbReference>
<dbReference type="InterPro" id="IPR003200">
    <property type="entry name" value="Nict_dMeBzImd_PRibTrfase"/>
</dbReference>
<keyword evidence="11" id="KW-0472">Membrane</keyword>
<dbReference type="Gene3D" id="1.10.1610.10">
    <property type="match status" value="1"/>
</dbReference>
<dbReference type="PANTHER" id="PTHR43463">
    <property type="entry name" value="NICOTINATE-NUCLEOTIDE--DIMETHYLBENZIMIDAZOLE PHOSPHORIBOSYLTRANSFERASE"/>
    <property type="match status" value="1"/>
</dbReference>
<comment type="similarity">
    <text evidence="2">Belongs to the CobT family.</text>
</comment>
<dbReference type="EMBL" id="CAICTM010000438">
    <property type="protein sequence ID" value="CAB9510508.1"/>
    <property type="molecule type" value="Genomic_DNA"/>
</dbReference>
<evidence type="ECO:0000313" key="12">
    <source>
        <dbReference type="EMBL" id="CAB9510508.1"/>
    </source>
</evidence>
<feature type="transmembrane region" description="Helical" evidence="11">
    <location>
        <begin position="172"/>
        <end position="192"/>
    </location>
</feature>
<comment type="pathway">
    <text evidence="1">Nucleoside biosynthesis; alpha-ribazole biosynthesis; alpha-ribazole from 5,6-dimethylbenzimidazole: step 1/2.</text>
</comment>
<dbReference type="SUPFAM" id="SSF52733">
    <property type="entry name" value="Nicotinate mononucleotide:5,6-dimethylbenzimidazole phosphoribosyltransferase (CobT)"/>
    <property type="match status" value="1"/>
</dbReference>
<evidence type="ECO:0000256" key="7">
    <source>
        <dbReference type="ARBA" id="ARBA00022679"/>
    </source>
</evidence>
<dbReference type="HAMAP" id="MF_00719">
    <property type="entry name" value="CobS"/>
    <property type="match status" value="1"/>
</dbReference>
<dbReference type="GO" id="GO:0008818">
    <property type="term" value="F:cobalamin 5'-phosphate synthase activity"/>
    <property type="evidence" value="ECO:0007669"/>
    <property type="project" value="InterPro"/>
</dbReference>
<keyword evidence="7" id="KW-0808">Transferase</keyword>
<evidence type="ECO:0000313" key="13">
    <source>
        <dbReference type="Proteomes" id="UP001153069"/>
    </source>
</evidence>
<comment type="catalytic activity">
    <reaction evidence="9">
        <text>5,6-dimethylbenzimidazole + nicotinate beta-D-ribonucleotide = alpha-ribazole 5'-phosphate + nicotinate + H(+)</text>
        <dbReference type="Rhea" id="RHEA:11196"/>
        <dbReference type="ChEBI" id="CHEBI:15378"/>
        <dbReference type="ChEBI" id="CHEBI:15890"/>
        <dbReference type="ChEBI" id="CHEBI:32544"/>
        <dbReference type="ChEBI" id="CHEBI:57502"/>
        <dbReference type="ChEBI" id="CHEBI:57918"/>
        <dbReference type="EC" id="2.4.2.21"/>
    </reaction>
</comment>
<accession>A0A9N8HHB2</accession>
<dbReference type="InterPro" id="IPR003805">
    <property type="entry name" value="CobS"/>
</dbReference>
<dbReference type="InterPro" id="IPR036087">
    <property type="entry name" value="Nict_dMeBzImd_PRibTrfase_sf"/>
</dbReference>
<keyword evidence="5" id="KW-0169">Cobalamin biosynthesis</keyword>
<dbReference type="AlphaFoldDB" id="A0A9N8HHB2"/>
<dbReference type="Pfam" id="PF02277">
    <property type="entry name" value="DBI_PRT"/>
    <property type="match status" value="1"/>
</dbReference>
<sequence length="869" mass="92195">MSSTDAAADADASPPKIESRTCSAYNIPIESRTCSAYDIPIESRTCSAYDIPIDQEKTKTTTTTATTDTDDTLASSVIDKKEIASRVIKEGITRDQVHEEIQSFIKAPLQLQNEWRSLMTIVMFLTRLPVPTSIDLHPGFLMKGMSYLPVVGCLIGIKLAITFDFVEQTLLLPPAIAAAISVGTGFALTGCFHEDGLSDSADGIGGGWTRAQIFKIMTDSRVGTYGCAALGLYIFTKVQLFASLGESQWNLPTLENNSSSWMNLSEGAGPAMVVSHTVARVTAPYLTRCFDYVDDEQGPKSSFYAFMIQAKYLVNWPRALFAIGFGFSVTSLLYNPIVALLVLVLVLAFAHAAGCYGNQILGGVMGDYLGATICLSEVLTLSILLSVQRQQSDGWAFQSPLVLEDFSFILHATNIDSILQDKRGAALVKFLLLVLGRKAWTVFVSYKNGNQPSRDLDAQSASAENGTNNGVTNVPESKDLSTTNDDSPKGKASEILSLSNSTFQERYEAVQAYLDVLAKPVGSLGTLETWAARLAALQRTLQPDVTNVACLIFAGDHGAAVAPDQGGEGCSAYPQAVTKSVLVGLHRGVAGASVLAKANNVSLRVVDVGVILGDDDPFQGSSNVISSPQKLPTGTKNYCVEPAMSSEECERCMTIGRETLKQYVEETSATALALGEVGIGNTTSSSSLIAILTGKSTKDVCGGGAFAAREISEAVIPKKIAIVEKAIAKHFGSNGERQTNIQASDALTKLGGAEIAALVGAFLEASQLDVAVLVDGFIATAAALVAVSISPNVCHVLFFTSHSAEPGQRAALEKIHAIARENNFPVDECPVLSMGLRMGEATAALLAVPILRSSAMVLSDMATIQDILA</sequence>
<evidence type="ECO:0000256" key="10">
    <source>
        <dbReference type="SAM" id="MobiDB-lite"/>
    </source>
</evidence>
<name>A0A9N8HHB2_9STRA</name>
<protein>
    <recommendedName>
        <fullName evidence="4">Nicotinate-nucleotide--dimethylbenzimidazole phosphoribosyltransferase</fullName>
        <ecNumber evidence="3">2.4.2.21</ecNumber>
    </recommendedName>
    <alternativeName>
        <fullName evidence="8">N(1)-alpha-phosphoribosyltransferase</fullName>
    </alternativeName>
</protein>
<evidence type="ECO:0000256" key="6">
    <source>
        <dbReference type="ARBA" id="ARBA00022676"/>
    </source>
</evidence>